<comment type="caution">
    <text evidence="1">The sequence shown here is derived from an EMBL/GenBank/DDBJ whole genome shotgun (WGS) entry which is preliminary data.</text>
</comment>
<gene>
    <name evidence="1" type="ORF">ASZ90_017248</name>
</gene>
<reference evidence="1" key="1">
    <citation type="journal article" date="2015" name="Proc. Natl. Acad. Sci. U.S.A.">
        <title>Networks of energetic and metabolic interactions define dynamics in microbial communities.</title>
        <authorList>
            <person name="Embree M."/>
            <person name="Liu J.K."/>
            <person name="Al-Bassam M.M."/>
            <person name="Zengler K."/>
        </authorList>
    </citation>
    <scope>NUCLEOTIDE SEQUENCE</scope>
</reference>
<proteinExistence type="predicted"/>
<protein>
    <submittedName>
        <fullName evidence="1">Uncharacterized protein</fullName>
    </submittedName>
</protein>
<sequence length="41" mass="4587">MFIPTGRYIKVVQVPRPGNLPYCTCVLIDDQTVFCWTAAAV</sequence>
<dbReference type="AlphaFoldDB" id="A0A0W8EA01"/>
<accession>A0A0W8EA01</accession>
<dbReference type="EMBL" id="LNQE01001819">
    <property type="protein sequence ID" value="KUG05358.1"/>
    <property type="molecule type" value="Genomic_DNA"/>
</dbReference>
<evidence type="ECO:0000313" key="1">
    <source>
        <dbReference type="EMBL" id="KUG05358.1"/>
    </source>
</evidence>
<organism evidence="1">
    <name type="scientific">hydrocarbon metagenome</name>
    <dbReference type="NCBI Taxonomy" id="938273"/>
    <lineage>
        <taxon>unclassified sequences</taxon>
        <taxon>metagenomes</taxon>
        <taxon>ecological metagenomes</taxon>
    </lineage>
</organism>
<name>A0A0W8EA01_9ZZZZ</name>